<evidence type="ECO:0000313" key="4">
    <source>
        <dbReference type="EMBL" id="MCP9290728.1"/>
    </source>
</evidence>
<dbReference type="EMBL" id="JANDBC010000001">
    <property type="protein sequence ID" value="MCP9290728.1"/>
    <property type="molecule type" value="Genomic_DNA"/>
</dbReference>
<evidence type="ECO:0000259" key="3">
    <source>
        <dbReference type="PROSITE" id="PS51352"/>
    </source>
</evidence>
<reference evidence="4" key="1">
    <citation type="submission" date="2022-06" db="EMBL/GenBank/DDBJ databases">
        <title>Gracilimonas sp. CAU 1638 isolated from sea sediment.</title>
        <authorList>
            <person name="Kim W."/>
        </authorList>
    </citation>
    <scope>NUCLEOTIDE SEQUENCE</scope>
    <source>
        <strain evidence="4">CAU 1638</strain>
    </source>
</reference>
<evidence type="ECO:0000313" key="5">
    <source>
        <dbReference type="Proteomes" id="UP001139125"/>
    </source>
</evidence>
<keyword evidence="1" id="KW-0732">Signal</keyword>
<dbReference type="InterPro" id="IPR036249">
    <property type="entry name" value="Thioredoxin-like_sf"/>
</dbReference>
<evidence type="ECO:0000256" key="2">
    <source>
        <dbReference type="ARBA" id="ARBA00023284"/>
    </source>
</evidence>
<keyword evidence="5" id="KW-1185">Reference proteome</keyword>
<dbReference type="PANTHER" id="PTHR15337:SF11">
    <property type="entry name" value="THIOREDOXIN DOMAIN-CONTAINING PROTEIN"/>
    <property type="match status" value="1"/>
</dbReference>
<dbReference type="Gene3D" id="3.40.30.10">
    <property type="entry name" value="Glutaredoxin"/>
    <property type="match status" value="1"/>
</dbReference>
<dbReference type="RefSeq" id="WP_255133063.1">
    <property type="nucleotide sequence ID" value="NZ_JANDBC010000001.1"/>
</dbReference>
<dbReference type="Proteomes" id="UP001139125">
    <property type="component" value="Unassembled WGS sequence"/>
</dbReference>
<sequence length="156" mass="18151">MKFRHLFYLSFIFTLIGVGIPNYVHGQSTELKWHSFEQALKLAEEEGKPIMVDVWAPWCGWCKKMKKEVYPELSAALSKDFVLTRLNRDDNEDKKTYQQYRITPLRLAQKFGVQNVPAIVFLSSDGEYLFHISGFVEADELKEILGYVAVERAERL</sequence>
<comment type="caution">
    <text evidence="4">The sequence shown here is derived from an EMBL/GenBank/DDBJ whole genome shotgun (WGS) entry which is preliminary data.</text>
</comment>
<organism evidence="4 5">
    <name type="scientific">Gracilimonas sediminicola</name>
    <dbReference type="NCBI Taxonomy" id="2952158"/>
    <lineage>
        <taxon>Bacteria</taxon>
        <taxon>Pseudomonadati</taxon>
        <taxon>Balneolota</taxon>
        <taxon>Balneolia</taxon>
        <taxon>Balneolales</taxon>
        <taxon>Balneolaceae</taxon>
        <taxon>Gracilimonas</taxon>
    </lineage>
</organism>
<accession>A0A9X2RFA2</accession>
<dbReference type="InterPro" id="IPR013766">
    <property type="entry name" value="Thioredoxin_domain"/>
</dbReference>
<dbReference type="SUPFAM" id="SSF52833">
    <property type="entry name" value="Thioredoxin-like"/>
    <property type="match status" value="1"/>
</dbReference>
<dbReference type="PROSITE" id="PS00194">
    <property type="entry name" value="THIOREDOXIN_1"/>
    <property type="match status" value="1"/>
</dbReference>
<dbReference type="Pfam" id="PF13098">
    <property type="entry name" value="Thioredoxin_2"/>
    <property type="match status" value="1"/>
</dbReference>
<dbReference type="PANTHER" id="PTHR15337">
    <property type="entry name" value="ANTERIOR GRADIENT PROTEIN-RELATED"/>
    <property type="match status" value="1"/>
</dbReference>
<gene>
    <name evidence="4" type="ORF">NM125_03905</name>
</gene>
<dbReference type="InterPro" id="IPR051099">
    <property type="entry name" value="AGR/TXD"/>
</dbReference>
<dbReference type="InterPro" id="IPR012336">
    <property type="entry name" value="Thioredoxin-like_fold"/>
</dbReference>
<protein>
    <submittedName>
        <fullName evidence="4">Thioredoxin family protein</fullName>
    </submittedName>
</protein>
<dbReference type="AlphaFoldDB" id="A0A9X2RFA2"/>
<dbReference type="InterPro" id="IPR017937">
    <property type="entry name" value="Thioredoxin_CS"/>
</dbReference>
<proteinExistence type="predicted"/>
<name>A0A9X2RFA2_9BACT</name>
<dbReference type="PROSITE" id="PS51352">
    <property type="entry name" value="THIOREDOXIN_2"/>
    <property type="match status" value="1"/>
</dbReference>
<evidence type="ECO:0000256" key="1">
    <source>
        <dbReference type="ARBA" id="ARBA00022729"/>
    </source>
</evidence>
<keyword evidence="2" id="KW-0676">Redox-active center</keyword>
<feature type="domain" description="Thioredoxin" evidence="3">
    <location>
        <begin position="14"/>
        <end position="150"/>
    </location>
</feature>